<dbReference type="Proteomes" id="UP001144347">
    <property type="component" value="Unassembled WGS sequence"/>
</dbReference>
<protein>
    <recommendedName>
        <fullName evidence="3">Alpha/beta hydrolase</fullName>
    </recommendedName>
</protein>
<comment type="caution">
    <text evidence="1">The sequence shown here is derived from an EMBL/GenBank/DDBJ whole genome shotgun (WGS) entry which is preliminary data.</text>
</comment>
<dbReference type="EMBL" id="JAPWGM010000003">
    <property type="protein sequence ID" value="MCZ4244480.1"/>
    <property type="molecule type" value="Genomic_DNA"/>
</dbReference>
<proteinExistence type="predicted"/>
<dbReference type="InterPro" id="IPR029058">
    <property type="entry name" value="AB_hydrolase_fold"/>
</dbReference>
<evidence type="ECO:0000313" key="1">
    <source>
        <dbReference type="EMBL" id="MCZ4244480.1"/>
    </source>
</evidence>
<name>A0ABT4L9B4_9SPHI</name>
<evidence type="ECO:0008006" key="3">
    <source>
        <dbReference type="Google" id="ProtNLM"/>
    </source>
</evidence>
<dbReference type="Gene3D" id="3.40.50.1820">
    <property type="entry name" value="alpha/beta hydrolase"/>
    <property type="match status" value="1"/>
</dbReference>
<dbReference type="RefSeq" id="WP_269427548.1">
    <property type="nucleotide sequence ID" value="NZ_JAPWGM010000003.1"/>
</dbReference>
<reference evidence="1" key="1">
    <citation type="submission" date="2022-12" db="EMBL/GenBank/DDBJ databases">
        <title>Genome sequence of HCMS5-2.</title>
        <authorList>
            <person name="Woo H."/>
        </authorList>
    </citation>
    <scope>NUCLEOTIDE SEQUENCE</scope>
    <source>
        <strain evidence="1">HCMS5-2</strain>
    </source>
</reference>
<dbReference type="SUPFAM" id="SSF53474">
    <property type="entry name" value="alpha/beta-Hydrolases"/>
    <property type="match status" value="1"/>
</dbReference>
<evidence type="ECO:0000313" key="2">
    <source>
        <dbReference type="Proteomes" id="UP001144347"/>
    </source>
</evidence>
<sequence length="210" mass="24220">MNLKKYIFLLSFLLCSFYSFGQRYIFFLHNKFAEDHPLTEAHPQYGKTEYREVLNKFRAAGFRVISEKRPPNTDVGNYTQKVISQIGSLLKSGVKPNHITVIGTSKGGYIAQYVSSNLKNPDVNFVFIGCYQDKDLTAFPGINYCGNILTIYEKSDEFGVSAIRRKETSNLKINHFKEIELNTGLKHGFLFKPMEEWIKPAIQWAKQHYN</sequence>
<organism evidence="1 2">
    <name type="scientific">Pedobacter punctiformis</name>
    <dbReference type="NCBI Taxonomy" id="3004097"/>
    <lineage>
        <taxon>Bacteria</taxon>
        <taxon>Pseudomonadati</taxon>
        <taxon>Bacteroidota</taxon>
        <taxon>Sphingobacteriia</taxon>
        <taxon>Sphingobacteriales</taxon>
        <taxon>Sphingobacteriaceae</taxon>
        <taxon>Pedobacter</taxon>
    </lineage>
</organism>
<accession>A0ABT4L9B4</accession>
<keyword evidence="2" id="KW-1185">Reference proteome</keyword>
<gene>
    <name evidence="1" type="ORF">O0955_10740</name>
</gene>